<feature type="transmembrane region" description="Helical" evidence="6">
    <location>
        <begin position="81"/>
        <end position="101"/>
    </location>
</feature>
<protein>
    <submittedName>
        <fullName evidence="7">ABC transporter permease</fullName>
    </submittedName>
</protein>
<evidence type="ECO:0000256" key="6">
    <source>
        <dbReference type="SAM" id="Phobius"/>
    </source>
</evidence>
<dbReference type="RefSeq" id="WP_270037721.1">
    <property type="nucleotide sequence ID" value="NZ_JAPDOD010000001.1"/>
</dbReference>
<dbReference type="Proteomes" id="UP001149140">
    <property type="component" value="Unassembled WGS sequence"/>
</dbReference>
<comment type="caution">
    <text evidence="7">The sequence shown here is derived from an EMBL/GenBank/DDBJ whole genome shotgun (WGS) entry which is preliminary data.</text>
</comment>
<dbReference type="CDD" id="cd06582">
    <property type="entry name" value="TM_PBP1_LivH_like"/>
    <property type="match status" value="1"/>
</dbReference>
<keyword evidence="2" id="KW-1003">Cell membrane</keyword>
<feature type="transmembrane region" description="Helical" evidence="6">
    <location>
        <begin position="235"/>
        <end position="264"/>
    </location>
</feature>
<dbReference type="EMBL" id="JAPDOD010000001">
    <property type="protein sequence ID" value="MDA0159065.1"/>
    <property type="molecule type" value="Genomic_DNA"/>
</dbReference>
<dbReference type="CDD" id="cd06581">
    <property type="entry name" value="TM_PBP1_LivM_like"/>
    <property type="match status" value="1"/>
</dbReference>
<dbReference type="AlphaFoldDB" id="A0A9X3MPW9"/>
<dbReference type="InterPro" id="IPR001851">
    <property type="entry name" value="ABC_transp_permease"/>
</dbReference>
<dbReference type="InterPro" id="IPR043428">
    <property type="entry name" value="LivM-like"/>
</dbReference>
<dbReference type="GO" id="GO:0015658">
    <property type="term" value="F:branched-chain amino acid transmembrane transporter activity"/>
    <property type="evidence" value="ECO:0007669"/>
    <property type="project" value="InterPro"/>
</dbReference>
<feature type="transmembrane region" description="Helical" evidence="6">
    <location>
        <begin position="285"/>
        <end position="306"/>
    </location>
</feature>
<dbReference type="PANTHER" id="PTHR30482">
    <property type="entry name" value="HIGH-AFFINITY BRANCHED-CHAIN AMINO ACID TRANSPORT SYSTEM PERMEASE"/>
    <property type="match status" value="1"/>
</dbReference>
<dbReference type="GO" id="GO:0005886">
    <property type="term" value="C:plasma membrane"/>
    <property type="evidence" value="ECO:0007669"/>
    <property type="project" value="UniProtKB-SubCell"/>
</dbReference>
<feature type="transmembrane region" description="Helical" evidence="6">
    <location>
        <begin position="428"/>
        <end position="447"/>
    </location>
</feature>
<evidence type="ECO:0000256" key="2">
    <source>
        <dbReference type="ARBA" id="ARBA00022475"/>
    </source>
</evidence>
<feature type="transmembrane region" description="Helical" evidence="6">
    <location>
        <begin position="471"/>
        <end position="490"/>
    </location>
</feature>
<feature type="transmembrane region" description="Helical" evidence="6">
    <location>
        <begin position="523"/>
        <end position="542"/>
    </location>
</feature>
<evidence type="ECO:0000256" key="3">
    <source>
        <dbReference type="ARBA" id="ARBA00022692"/>
    </source>
</evidence>
<comment type="subcellular location">
    <subcellularLocation>
        <location evidence="1">Cell membrane</location>
        <topology evidence="1">Multi-pass membrane protein</topology>
    </subcellularLocation>
</comment>
<name>A0A9X3MPW9_9ACTN</name>
<proteinExistence type="predicted"/>
<organism evidence="7 8">
    <name type="scientific">Solirubrobacter ginsenosidimutans</name>
    <dbReference type="NCBI Taxonomy" id="490573"/>
    <lineage>
        <taxon>Bacteria</taxon>
        <taxon>Bacillati</taxon>
        <taxon>Actinomycetota</taxon>
        <taxon>Thermoleophilia</taxon>
        <taxon>Solirubrobacterales</taxon>
        <taxon>Solirubrobacteraceae</taxon>
        <taxon>Solirubrobacter</taxon>
    </lineage>
</organism>
<evidence type="ECO:0000256" key="5">
    <source>
        <dbReference type="ARBA" id="ARBA00023136"/>
    </source>
</evidence>
<keyword evidence="8" id="KW-1185">Reference proteome</keyword>
<feature type="transmembrane region" description="Helical" evidence="6">
    <location>
        <begin position="210"/>
        <end position="229"/>
    </location>
</feature>
<reference evidence="7" key="1">
    <citation type="submission" date="2022-10" db="EMBL/GenBank/DDBJ databases">
        <title>The WGS of Solirubrobacter ginsenosidimutans DSM 21036.</title>
        <authorList>
            <person name="Jiang Z."/>
        </authorList>
    </citation>
    <scope>NUCLEOTIDE SEQUENCE</scope>
    <source>
        <strain evidence="7">DSM 21036</strain>
    </source>
</reference>
<evidence type="ECO:0000256" key="1">
    <source>
        <dbReference type="ARBA" id="ARBA00004651"/>
    </source>
</evidence>
<accession>A0A9X3MPW9</accession>
<feature type="transmembrane region" description="Helical" evidence="6">
    <location>
        <begin position="548"/>
        <end position="567"/>
    </location>
</feature>
<sequence>MSSYLLFLMLGLGSGAVYGILALGLVLKYRAAGVVDFGHGAVAMYVAYVFLSLRSDGLLELPWIVLPHEIDLGAPVATGPAMVIALVYAALLGAAMYWVIYRPLRSATALTRVCASVGSMLALQGIAVLNFGTTAKSTPSILPSSPIQLAGVTVPSDRLWFAAIVIVVAAVLSVVYRRTRFGLATRASAENEQGAALVGLSANRIGLGNWVLATVLAGLAGILIAPVSTVDPSSYTLFIVPALGVALVARFTSFGVAAAAGLALGMLQSEITKLLAVWEWLPQQGLPQALPFLLIMVAMTLLSRGVGARGAVGEARQPLLGRPTRPYATTLACFVVGLIVLVSLHGSLQAAFMASLVTICLALSLVVLTGYVGQVSLAQMSFAGVSAFELTHLAGGAGIPFPFALVLAALVAVPLGLLIALPALRIRGVNLAVVTLAAAFAIDALIFNDESFSGGLRGSDVPVPAVLGDSAVRLGIFLLVVVCLVGLLVARLRNAPAGRMFIAVRSNERAAAAVGIDVARTKMLAFGLSAFIAGLGGGLFAYQQQTVSSPSFGVFTSLALLAIVYVAGVGRISGAVVAGIMLSSTGLLVTALDQWLNIGKYQAVVAGVLLTLTAIKQPDGIAASPPPPLVKLGEFVTRRLSRRPASPRPAVER</sequence>
<feature type="transmembrane region" description="Helical" evidence="6">
    <location>
        <begin position="393"/>
        <end position="421"/>
    </location>
</feature>
<keyword evidence="4 6" id="KW-1133">Transmembrane helix</keyword>
<evidence type="ECO:0000256" key="4">
    <source>
        <dbReference type="ARBA" id="ARBA00022989"/>
    </source>
</evidence>
<feature type="transmembrane region" description="Helical" evidence="6">
    <location>
        <begin position="159"/>
        <end position="176"/>
    </location>
</feature>
<gene>
    <name evidence="7" type="ORF">OM076_02210</name>
</gene>
<keyword evidence="5 6" id="KW-0472">Membrane</keyword>
<feature type="transmembrane region" description="Helical" evidence="6">
    <location>
        <begin position="351"/>
        <end position="373"/>
    </location>
</feature>
<feature type="transmembrane region" description="Helical" evidence="6">
    <location>
        <begin position="34"/>
        <end position="53"/>
    </location>
</feature>
<keyword evidence="3 6" id="KW-0812">Transmembrane</keyword>
<evidence type="ECO:0000313" key="7">
    <source>
        <dbReference type="EMBL" id="MDA0159065.1"/>
    </source>
</evidence>
<feature type="transmembrane region" description="Helical" evidence="6">
    <location>
        <begin position="6"/>
        <end position="27"/>
    </location>
</feature>
<dbReference type="PANTHER" id="PTHR30482:SF20">
    <property type="entry name" value="HIGH-AFFINITY BRANCHED-CHAIN AMINO ACID TRANSPORT SYSTEM PERMEASE PROTEIN LIVM"/>
    <property type="match status" value="1"/>
</dbReference>
<evidence type="ECO:0000313" key="8">
    <source>
        <dbReference type="Proteomes" id="UP001149140"/>
    </source>
</evidence>
<feature type="transmembrane region" description="Helical" evidence="6">
    <location>
        <begin position="326"/>
        <end position="344"/>
    </location>
</feature>
<feature type="transmembrane region" description="Helical" evidence="6">
    <location>
        <begin position="113"/>
        <end position="132"/>
    </location>
</feature>
<dbReference type="Pfam" id="PF02653">
    <property type="entry name" value="BPD_transp_2"/>
    <property type="match status" value="2"/>
</dbReference>